<evidence type="ECO:0000313" key="4">
    <source>
        <dbReference type="Proteomes" id="UP001454036"/>
    </source>
</evidence>
<comment type="caution">
    <text evidence="3">The sequence shown here is derived from an EMBL/GenBank/DDBJ whole genome shotgun (WGS) entry which is preliminary data.</text>
</comment>
<evidence type="ECO:0000259" key="2">
    <source>
        <dbReference type="PROSITE" id="PS50141"/>
    </source>
</evidence>
<feature type="compositionally biased region" description="Polar residues" evidence="1">
    <location>
        <begin position="172"/>
        <end position="182"/>
    </location>
</feature>
<feature type="domain" description="A to I editase" evidence="2">
    <location>
        <begin position="56"/>
        <end position="407"/>
    </location>
</feature>
<dbReference type="GO" id="GO:0003725">
    <property type="term" value="F:double-stranded RNA binding"/>
    <property type="evidence" value="ECO:0007669"/>
    <property type="project" value="TreeGrafter"/>
</dbReference>
<accession>A0AAV3PA71</accession>
<proteinExistence type="predicted"/>
<dbReference type="AlphaFoldDB" id="A0AAV3PA71"/>
<dbReference type="PANTHER" id="PTHR10910">
    <property type="entry name" value="EUKARYOTE SPECIFIC DSRNA BINDING PROTEIN"/>
    <property type="match status" value="1"/>
</dbReference>
<dbReference type="PANTHER" id="PTHR10910:SF62">
    <property type="entry name" value="AT07585P-RELATED"/>
    <property type="match status" value="1"/>
</dbReference>
<dbReference type="SMART" id="SM00552">
    <property type="entry name" value="ADEAMc"/>
    <property type="match status" value="1"/>
</dbReference>
<protein>
    <submittedName>
        <fullName evidence="3">RNA metabolism protein</fullName>
    </submittedName>
</protein>
<name>A0AAV3PA71_LITER</name>
<keyword evidence="4" id="KW-1185">Reference proteome</keyword>
<sequence length="410" mass="45626">MATSAVQSSPWGERVSSAVISAYNTLPKKGKPQGREVTVLAAFLISSPSDDVAVVSLGTGTKCIGRSRRSPNGDVVNDSHAEIIARRALLRYFYTEIECITNTHCNQEDSNRGMHFPGHKNLVLCMHMDKSSKKKYRMKPGWKLHLYISQFPCGDASPSPRPSDEEESSPSLIHSDTMTEGAVSSANTKGIVGTVKRKPGRGDTTLSVSCSDKIARWNAVGVQGALLSYFLEPVYISTITVGLPSLSSEYDVATHYLERALYERILQLSNTLKHPFRVNKPHFWIAPVPPKEFHHSETAQSTLTCGYSICWNKFGLHEVILGTTGRKQGTSGKGAMYPSTESFLCKKRLLHLFLLLRPDFLNGRLIGDLSYLDIKEQSQDYVSTSRSFKESAHFKNWRVKPRNFEEFSSA</sequence>
<gene>
    <name evidence="3" type="ORF">LIER_07964</name>
</gene>
<dbReference type="InterPro" id="IPR002466">
    <property type="entry name" value="A_deamin"/>
</dbReference>
<feature type="region of interest" description="Disordered" evidence="1">
    <location>
        <begin position="155"/>
        <end position="182"/>
    </location>
</feature>
<dbReference type="GO" id="GO:0006396">
    <property type="term" value="P:RNA processing"/>
    <property type="evidence" value="ECO:0007669"/>
    <property type="project" value="InterPro"/>
</dbReference>
<dbReference type="GO" id="GO:0005737">
    <property type="term" value="C:cytoplasm"/>
    <property type="evidence" value="ECO:0007669"/>
    <property type="project" value="TreeGrafter"/>
</dbReference>
<evidence type="ECO:0000313" key="3">
    <source>
        <dbReference type="EMBL" id="GAA0148559.1"/>
    </source>
</evidence>
<reference evidence="3 4" key="1">
    <citation type="submission" date="2024-01" db="EMBL/GenBank/DDBJ databases">
        <title>The complete chloroplast genome sequence of Lithospermum erythrorhizon: insights into the phylogenetic relationship among Boraginaceae species and the maternal lineages of purple gromwells.</title>
        <authorList>
            <person name="Okada T."/>
            <person name="Watanabe K."/>
        </authorList>
    </citation>
    <scope>NUCLEOTIDE SEQUENCE [LARGE SCALE GENOMIC DNA]</scope>
</reference>
<dbReference type="GO" id="GO:0008251">
    <property type="term" value="F:tRNA-specific adenosine deaminase activity"/>
    <property type="evidence" value="ECO:0007669"/>
    <property type="project" value="TreeGrafter"/>
</dbReference>
<dbReference type="GO" id="GO:0003726">
    <property type="term" value="F:double-stranded RNA adenosine deaminase activity"/>
    <property type="evidence" value="ECO:0007669"/>
    <property type="project" value="TreeGrafter"/>
</dbReference>
<organism evidence="3 4">
    <name type="scientific">Lithospermum erythrorhizon</name>
    <name type="common">Purple gromwell</name>
    <name type="synonym">Lithospermum officinale var. erythrorhizon</name>
    <dbReference type="NCBI Taxonomy" id="34254"/>
    <lineage>
        <taxon>Eukaryota</taxon>
        <taxon>Viridiplantae</taxon>
        <taxon>Streptophyta</taxon>
        <taxon>Embryophyta</taxon>
        <taxon>Tracheophyta</taxon>
        <taxon>Spermatophyta</taxon>
        <taxon>Magnoliopsida</taxon>
        <taxon>eudicotyledons</taxon>
        <taxon>Gunneridae</taxon>
        <taxon>Pentapetalae</taxon>
        <taxon>asterids</taxon>
        <taxon>lamiids</taxon>
        <taxon>Boraginales</taxon>
        <taxon>Boraginaceae</taxon>
        <taxon>Boraginoideae</taxon>
        <taxon>Lithospermeae</taxon>
        <taxon>Lithospermum</taxon>
    </lineage>
</organism>
<evidence type="ECO:0000256" key="1">
    <source>
        <dbReference type="SAM" id="MobiDB-lite"/>
    </source>
</evidence>
<dbReference type="GO" id="GO:0005730">
    <property type="term" value="C:nucleolus"/>
    <property type="evidence" value="ECO:0007669"/>
    <property type="project" value="TreeGrafter"/>
</dbReference>
<dbReference type="PROSITE" id="PS50141">
    <property type="entry name" value="A_DEAMIN_EDITASE"/>
    <property type="match status" value="1"/>
</dbReference>
<dbReference type="GO" id="GO:0006382">
    <property type="term" value="P:adenosine to inosine editing"/>
    <property type="evidence" value="ECO:0007669"/>
    <property type="project" value="TreeGrafter"/>
</dbReference>
<dbReference type="Proteomes" id="UP001454036">
    <property type="component" value="Unassembled WGS sequence"/>
</dbReference>
<dbReference type="Pfam" id="PF02137">
    <property type="entry name" value="A_deamin"/>
    <property type="match status" value="1"/>
</dbReference>
<dbReference type="EMBL" id="BAABME010001256">
    <property type="protein sequence ID" value="GAA0148559.1"/>
    <property type="molecule type" value="Genomic_DNA"/>
</dbReference>